<dbReference type="EMBL" id="JAJAXM010000002">
    <property type="protein sequence ID" value="MCG9024533.1"/>
    <property type="molecule type" value="Genomic_DNA"/>
</dbReference>
<dbReference type="RefSeq" id="WP_012696227.1">
    <property type="nucleotide sequence ID" value="NZ_CP022115.1"/>
</dbReference>
<reference evidence="2" key="3">
    <citation type="submission" date="2017-06" db="EMBL/GenBank/DDBJ databases">
        <authorList>
            <person name="Kim H.J."/>
            <person name="Triplett B.A."/>
        </authorList>
    </citation>
    <scope>NUCLEOTIDE SEQUENCE</scope>
    <source>
        <strain evidence="2">HLGZ1</strain>
    </source>
</reference>
<dbReference type="Proteomes" id="UP001200247">
    <property type="component" value="Unassembled WGS sequence"/>
</dbReference>
<feature type="compositionally biased region" description="Basic and acidic residues" evidence="1">
    <location>
        <begin position="48"/>
        <end position="69"/>
    </location>
</feature>
<dbReference type="AlphaFoldDB" id="A0A248LGL8"/>
<evidence type="ECO:0000313" key="3">
    <source>
        <dbReference type="EMBL" id="MCG9024533.1"/>
    </source>
</evidence>
<reference evidence="3 5" key="4">
    <citation type="submission" date="2021-10" db="EMBL/GenBank/DDBJ databases">
        <title>Whole-genome sequencing analysis of Laribacter hongkongensis: virulence gene profiles, carbohydrate-active enzyme prediction, and antimicrobial resistance characterization.</title>
        <authorList>
            <person name="Yuan P."/>
            <person name="Zhan Y."/>
            <person name="Chen D."/>
        </authorList>
    </citation>
    <scope>NUCLEOTIDE SEQUENCE [LARGE SCALE GENOMIC DNA]</scope>
    <source>
        <strain evidence="3 5">W67</strain>
    </source>
</reference>
<accession>A0A248LGL8</accession>
<name>A0A248LGL8_9NEIS</name>
<protein>
    <submittedName>
        <fullName evidence="2">Uncharacterized protein</fullName>
    </submittedName>
</protein>
<evidence type="ECO:0000313" key="5">
    <source>
        <dbReference type="Proteomes" id="UP001200247"/>
    </source>
</evidence>
<dbReference type="EMBL" id="CP022115">
    <property type="protein sequence ID" value="ASJ23566.1"/>
    <property type="molecule type" value="Genomic_DNA"/>
</dbReference>
<reference evidence="4" key="2">
    <citation type="submission" date="2017-06" db="EMBL/GenBank/DDBJ databases">
        <title>Whole genome sequence of Laribacter hongkongensis LHGZ1.</title>
        <authorList>
            <person name="Chen D."/>
            <person name="Wu H."/>
            <person name="Chen J."/>
        </authorList>
    </citation>
    <scope>NUCLEOTIDE SEQUENCE [LARGE SCALE GENOMIC DNA]</scope>
    <source>
        <strain evidence="4">LHGZ1</strain>
    </source>
</reference>
<feature type="region of interest" description="Disordered" evidence="1">
    <location>
        <begin position="35"/>
        <end position="87"/>
    </location>
</feature>
<evidence type="ECO:0000313" key="4">
    <source>
        <dbReference type="Proteomes" id="UP000197424"/>
    </source>
</evidence>
<gene>
    <name evidence="3" type="ORF">LH440_01185</name>
    <name evidence="2" type="ORF">LHGZ1_0735</name>
</gene>
<sequence length="87" mass="9432">MPRLIGVLGAFWVASGALANGLVMPLVPPLPAVAPQTREEMDSGLPRGGERAERRLDREGRVLRDRELPANRQPGAADTQKPVKKPE</sequence>
<organism evidence="2 4">
    <name type="scientific">Laribacter hongkongensis</name>
    <dbReference type="NCBI Taxonomy" id="168471"/>
    <lineage>
        <taxon>Bacteria</taxon>
        <taxon>Pseudomonadati</taxon>
        <taxon>Pseudomonadota</taxon>
        <taxon>Betaproteobacteria</taxon>
        <taxon>Neisseriales</taxon>
        <taxon>Aquaspirillaceae</taxon>
        <taxon>Laribacter</taxon>
    </lineage>
</organism>
<evidence type="ECO:0000313" key="2">
    <source>
        <dbReference type="EMBL" id="ASJ23566.1"/>
    </source>
</evidence>
<dbReference type="Proteomes" id="UP000197424">
    <property type="component" value="Chromosome"/>
</dbReference>
<evidence type="ECO:0000256" key="1">
    <source>
        <dbReference type="SAM" id="MobiDB-lite"/>
    </source>
</evidence>
<reference evidence="2" key="1">
    <citation type="journal article" date="2017" name="J. Antimicrob. Chemother.">
        <title>Emergence and genomic analysis of MDR Laribacter hongkongensis strain HLGZ1 from Guangzhou, China.</title>
        <authorList>
            <person name="Wu H.K."/>
            <person name="Chen J.H."/>
            <person name="Yang L."/>
            <person name="Li A.R."/>
            <person name="Su D.H."/>
            <person name="Lin Y.P."/>
            <person name="Chen D.Q."/>
        </authorList>
    </citation>
    <scope>NUCLEOTIDE SEQUENCE</scope>
    <source>
        <strain evidence="2">HLGZ1</strain>
    </source>
</reference>
<proteinExistence type="predicted"/>